<feature type="transmembrane region" description="Helical" evidence="11">
    <location>
        <begin position="804"/>
        <end position="826"/>
    </location>
</feature>
<dbReference type="PANTHER" id="PTHR24223">
    <property type="entry name" value="ATP-BINDING CASSETTE SUB-FAMILY C"/>
    <property type="match status" value="1"/>
</dbReference>
<keyword evidence="6" id="KW-0547">Nucleotide-binding</keyword>
<evidence type="ECO:0000313" key="14">
    <source>
        <dbReference type="EMBL" id="EGG24152.1"/>
    </source>
</evidence>
<feature type="compositionally biased region" description="Polar residues" evidence="10">
    <location>
        <begin position="21"/>
        <end position="32"/>
    </location>
</feature>
<dbReference type="GeneID" id="14876081"/>
<dbReference type="InterPro" id="IPR044746">
    <property type="entry name" value="ABCC_6TM_D1"/>
</dbReference>
<keyword evidence="8 11" id="KW-1133">Transmembrane helix</keyword>
<reference evidence="15" key="1">
    <citation type="journal article" date="2011" name="Genome Res.">
        <title>Phylogeny-wide analysis of social amoeba genomes highlights ancient origins for complex intercellular communication.</title>
        <authorList>
            <person name="Heidel A.J."/>
            <person name="Lawal H.M."/>
            <person name="Felder M."/>
            <person name="Schilde C."/>
            <person name="Helps N.R."/>
            <person name="Tunggal B."/>
            <person name="Rivero F."/>
            <person name="John U."/>
            <person name="Schleicher M."/>
            <person name="Eichinger L."/>
            <person name="Platzer M."/>
            <person name="Noegel A.A."/>
            <person name="Schaap P."/>
            <person name="Gloeckner G."/>
        </authorList>
    </citation>
    <scope>NUCLEOTIDE SEQUENCE [LARGE SCALE GENOMIC DNA]</scope>
    <source>
        <strain evidence="15">SH3</strain>
    </source>
</reference>
<keyword evidence="7" id="KW-0067">ATP-binding</keyword>
<keyword evidence="4 11" id="KW-0812">Transmembrane</keyword>
<dbReference type="FunFam" id="1.20.1560.10:FF:000024">
    <property type="entry name" value="ABC transporter C family member 2"/>
    <property type="match status" value="1"/>
</dbReference>
<dbReference type="InterPro" id="IPR011527">
    <property type="entry name" value="ABC1_TM_dom"/>
</dbReference>
<dbReference type="OMA" id="QVTDAWT"/>
<dbReference type="InterPro" id="IPR003593">
    <property type="entry name" value="AAA+_ATPase"/>
</dbReference>
<dbReference type="RefSeq" id="XP_004362003.1">
    <property type="nucleotide sequence ID" value="XM_004361946.1"/>
</dbReference>
<dbReference type="CDD" id="cd03250">
    <property type="entry name" value="ABCC_MRP_domain1"/>
    <property type="match status" value="1"/>
</dbReference>
<evidence type="ECO:0000259" key="12">
    <source>
        <dbReference type="PROSITE" id="PS50893"/>
    </source>
</evidence>
<protein>
    <submittedName>
        <fullName evidence="14">ABC transporter C family protein</fullName>
    </submittedName>
</protein>
<feature type="domain" description="ABC transmembrane type-1" evidence="13">
    <location>
        <begin position="130"/>
        <end position="415"/>
    </location>
</feature>
<feature type="transmembrane region" description="Helical" evidence="11">
    <location>
        <begin position="759"/>
        <end position="784"/>
    </location>
</feature>
<evidence type="ECO:0000256" key="10">
    <source>
        <dbReference type="SAM" id="MobiDB-lite"/>
    </source>
</evidence>
<feature type="compositionally biased region" description="Acidic residues" evidence="10">
    <location>
        <begin position="1"/>
        <end position="11"/>
    </location>
</feature>
<evidence type="ECO:0000313" key="15">
    <source>
        <dbReference type="Proteomes" id="UP000007797"/>
    </source>
</evidence>
<keyword evidence="9 11" id="KW-0472">Membrane</keyword>
<evidence type="ECO:0000256" key="7">
    <source>
        <dbReference type="ARBA" id="ARBA00022840"/>
    </source>
</evidence>
<evidence type="ECO:0000256" key="9">
    <source>
        <dbReference type="ARBA" id="ARBA00023136"/>
    </source>
</evidence>
<dbReference type="InterPro" id="IPR027417">
    <property type="entry name" value="P-loop_NTPase"/>
</dbReference>
<dbReference type="FunFam" id="3.40.50.300:FF:000997">
    <property type="entry name" value="Multidrug resistance-associated protein 1"/>
    <property type="match status" value="1"/>
</dbReference>
<dbReference type="Proteomes" id="UP000007797">
    <property type="component" value="Unassembled WGS sequence"/>
</dbReference>
<gene>
    <name evidence="14" type="primary">abcC12</name>
    <name evidence="14" type="ORF">DFA_06298</name>
</gene>
<feature type="transmembrane region" description="Helical" evidence="11">
    <location>
        <begin position="390"/>
        <end position="414"/>
    </location>
</feature>
<dbReference type="STRING" id="1054147.F4PKM8"/>
<comment type="subcellular location">
    <subcellularLocation>
        <location evidence="1">Membrane</location>
        <topology evidence="1">Multi-pass membrane protein</topology>
    </subcellularLocation>
</comment>
<dbReference type="SUPFAM" id="SSF52540">
    <property type="entry name" value="P-loop containing nucleoside triphosphate hydrolases"/>
    <property type="match status" value="2"/>
</dbReference>
<evidence type="ECO:0000256" key="8">
    <source>
        <dbReference type="ARBA" id="ARBA00022989"/>
    </source>
</evidence>
<dbReference type="PROSITE" id="PS50929">
    <property type="entry name" value="ABC_TM1F"/>
    <property type="match status" value="2"/>
</dbReference>
<dbReference type="CDD" id="cd03244">
    <property type="entry name" value="ABCC_MRP_domain2"/>
    <property type="match status" value="1"/>
</dbReference>
<dbReference type="EMBL" id="GL883007">
    <property type="protein sequence ID" value="EGG24152.1"/>
    <property type="molecule type" value="Genomic_DNA"/>
</dbReference>
<accession>F4PKM8</accession>
<feature type="transmembrane region" description="Helical" evidence="11">
    <location>
        <begin position="275"/>
        <end position="297"/>
    </location>
</feature>
<evidence type="ECO:0000256" key="5">
    <source>
        <dbReference type="ARBA" id="ARBA00022737"/>
    </source>
</evidence>
<organism evidence="14 15">
    <name type="scientific">Cavenderia fasciculata</name>
    <name type="common">Slime mold</name>
    <name type="synonym">Dictyostelium fasciculatum</name>
    <dbReference type="NCBI Taxonomy" id="261658"/>
    <lineage>
        <taxon>Eukaryota</taxon>
        <taxon>Amoebozoa</taxon>
        <taxon>Evosea</taxon>
        <taxon>Eumycetozoa</taxon>
        <taxon>Dictyostelia</taxon>
        <taxon>Acytosteliales</taxon>
        <taxon>Cavenderiaceae</taxon>
        <taxon>Cavenderia</taxon>
    </lineage>
</organism>
<keyword evidence="3" id="KW-0813">Transport</keyword>
<dbReference type="PANTHER" id="PTHR24223:SF329">
    <property type="entry name" value="ABC TRANSPORTER C FAMILY MEMBER 10-RELATED"/>
    <property type="match status" value="1"/>
</dbReference>
<dbReference type="InterPro" id="IPR017871">
    <property type="entry name" value="ABC_transporter-like_CS"/>
</dbReference>
<dbReference type="InterPro" id="IPR036640">
    <property type="entry name" value="ABC1_TM_sf"/>
</dbReference>
<comment type="similarity">
    <text evidence="2">Belongs to the ABC transporter superfamily. ABCC family. Conjugate transporter (TC 3.A.1.208) subfamily.</text>
</comment>
<dbReference type="GO" id="GO:0140359">
    <property type="term" value="F:ABC-type transporter activity"/>
    <property type="evidence" value="ECO:0007669"/>
    <property type="project" value="InterPro"/>
</dbReference>
<dbReference type="InterPro" id="IPR003439">
    <property type="entry name" value="ABC_transporter-like_ATP-bd"/>
</dbReference>
<dbReference type="Gene3D" id="3.40.50.300">
    <property type="entry name" value="P-loop containing nucleotide triphosphate hydrolases"/>
    <property type="match status" value="2"/>
</dbReference>
<dbReference type="CDD" id="cd18603">
    <property type="entry name" value="ABC_6TM_MRP1_2_3_6_D2_like"/>
    <property type="match status" value="1"/>
</dbReference>
<evidence type="ECO:0000256" key="11">
    <source>
        <dbReference type="SAM" id="Phobius"/>
    </source>
</evidence>
<feature type="region of interest" description="Disordered" evidence="10">
    <location>
        <begin position="1"/>
        <end position="32"/>
    </location>
</feature>
<name>F4PKM8_CACFS</name>
<dbReference type="PROSITE" id="PS00211">
    <property type="entry name" value="ABC_TRANSPORTER_1"/>
    <property type="match status" value="1"/>
</dbReference>
<sequence>MAQQDKEEEDGSGGGGIQLTPIDSNNNNNSITKPTVEEKKVIGFGGKKNPFDTASLFSLATFAWIETFAWHCFKNILEQSHLYDLAECDKSTQVGKKIKVEWEKELLKKEEETKQYWKASMRAYGPYYCLGLTFYAVYCASQFVGPQLLSRIIKWVFEIQYVPDTTVDPNMGYYYALAMFGSAMVGSFCNYQSNLISARVGNWMRSGMVLDIYTKSLKLDTAARRKTSTGEVVNLMSNDAQRVAEVFLMFNNGIFAPLQIIVCIVLMYQEIGWPTFVGLGVMLAVAPLNAIVAKSLLKLRFQMIKNSDKRLRLINEILQFIKIIKLYAWEVPFAAKVTNSRNLEVKALAKFSYIRACLIFIVSAVPTIVSILVFTTVFKADTGVSADKVFSALAYLNILRMPLSFLPLIIAMLAQVKVATDRIAAFLLLSERKPVEEINDPNTADGIYVENANFNWDSTKDDSFKLNNINFVCTGPTLTMVVGSVGSGKSSLCQSVLGDMDLVEGRLRTKGRIAYVPQQAWIVNASLRANILYGKAFDQDRYEAVIEACALKRDLEMFPQGDFVEIGERGINLSGGQKQRVSIARAVYNNADIYILDDPLSAVDAHVGKHIFQKCISGFLSDKTVILVANQLNYLPFANNVLVMNKNTISEHGTYQEIMESRGDFSQVLSNYGMGQDSTPVDTSSETSSLEVTGAGAIPKEKTVVVKLDEAGGNTTPKPKFVAATPVTGEKGKLIQREERETGSVSMAVYGSYFKTGGILLFLWIVLIFALENGSGAMLNWWLSDWSNAMQFQNGGDYNLTSDQYLFIYIGIGIGSVIASGLRNIFFFSYTVRAARRIHEKLFAAILRCPMWFFDTTPMGRIINRFTRDQDVIDNLIAPSIGQYMGLFMQIIASLIIISIITPYLLIPLAPIIVIYYLLQTYYRYSSRELQRLVSISRSPIFSHFTESLVGASTIRAYGREQESVLTNQRLLDDNNKSYMMLQTMNNWLGLRLDFLGNLIVFFSVVFVTLARDTITIASIGLSISYALSITASLNRATLQGADLETKMNSVERINFYIDGPEEAAQVIQNSRPPANWPPEGGIVLDNVVMRYREGLDPVLKSISCTIAPKEKIGIVGRTGSGKSSLVLALFRLVELSEGSISIDGDNIAKFGLTDLRKNLAILPQDACLFAGTLRMNLDPFGESDDDLLWRVLEDIQLNEKVKELEGGLDSLVTDNGDNWSVGQRQLICLGRALLRRPKILVLDEATASVDSHSDSLIQTTIKEKFNDCTIITIAHRLNTIIDYDRIMVMDAGVIAEFDTPDKLLQNQTGLFSWLIDETGQQNSQLLRKLASQSSSLKL</sequence>
<dbReference type="GO" id="GO:0016887">
    <property type="term" value="F:ATP hydrolysis activity"/>
    <property type="evidence" value="ECO:0007669"/>
    <property type="project" value="InterPro"/>
</dbReference>
<dbReference type="GO" id="GO:0030587">
    <property type="term" value="P:sorocarp development"/>
    <property type="evidence" value="ECO:0007669"/>
    <property type="project" value="UniProtKB-ARBA"/>
</dbReference>
<dbReference type="PROSITE" id="PS50893">
    <property type="entry name" value="ABC_TRANSPORTER_2"/>
    <property type="match status" value="2"/>
</dbReference>
<feature type="domain" description="ABC transmembrane type-1" evidence="13">
    <location>
        <begin position="763"/>
        <end position="1046"/>
    </location>
</feature>
<feature type="transmembrane region" description="Helical" evidence="11">
    <location>
        <begin position="1015"/>
        <end position="1034"/>
    </location>
</feature>
<dbReference type="GO" id="GO:0016020">
    <property type="term" value="C:membrane"/>
    <property type="evidence" value="ECO:0007669"/>
    <property type="project" value="UniProtKB-SubCell"/>
</dbReference>
<proteinExistence type="inferred from homology"/>
<dbReference type="GO" id="GO:0005524">
    <property type="term" value="F:ATP binding"/>
    <property type="evidence" value="ECO:0007669"/>
    <property type="project" value="UniProtKB-KW"/>
</dbReference>
<dbReference type="KEGG" id="dfa:DFA_06298"/>
<dbReference type="Gene3D" id="1.20.1560.10">
    <property type="entry name" value="ABC transporter type 1, transmembrane domain"/>
    <property type="match status" value="2"/>
</dbReference>
<evidence type="ECO:0000256" key="3">
    <source>
        <dbReference type="ARBA" id="ARBA00022448"/>
    </source>
</evidence>
<evidence type="ECO:0000256" key="1">
    <source>
        <dbReference type="ARBA" id="ARBA00004141"/>
    </source>
</evidence>
<feature type="transmembrane region" description="Helical" evidence="11">
    <location>
        <begin position="246"/>
        <end position="269"/>
    </location>
</feature>
<dbReference type="Pfam" id="PF00664">
    <property type="entry name" value="ABC_membrane"/>
    <property type="match status" value="2"/>
</dbReference>
<feature type="transmembrane region" description="Helical" evidence="11">
    <location>
        <begin position="172"/>
        <end position="191"/>
    </location>
</feature>
<feature type="domain" description="ABC transporter" evidence="12">
    <location>
        <begin position="1083"/>
        <end position="1317"/>
    </location>
</feature>
<dbReference type="Pfam" id="PF00005">
    <property type="entry name" value="ABC_tran"/>
    <property type="match status" value="2"/>
</dbReference>
<evidence type="ECO:0000256" key="6">
    <source>
        <dbReference type="ARBA" id="ARBA00022741"/>
    </source>
</evidence>
<evidence type="ECO:0000256" key="2">
    <source>
        <dbReference type="ARBA" id="ARBA00009726"/>
    </source>
</evidence>
<dbReference type="SMART" id="SM00382">
    <property type="entry name" value="AAA"/>
    <property type="match status" value="2"/>
</dbReference>
<keyword evidence="5" id="KW-0677">Repeat</keyword>
<dbReference type="SUPFAM" id="SSF90123">
    <property type="entry name" value="ABC transporter transmembrane region"/>
    <property type="match status" value="2"/>
</dbReference>
<dbReference type="OrthoDB" id="6500128at2759"/>
<dbReference type="FunFam" id="1.20.1560.10:FF:000010">
    <property type="entry name" value="Multidrug resistance-associated ABC transporter"/>
    <property type="match status" value="1"/>
</dbReference>
<feature type="domain" description="ABC transporter" evidence="12">
    <location>
        <begin position="447"/>
        <end position="671"/>
    </location>
</feature>
<dbReference type="InterPro" id="IPR050173">
    <property type="entry name" value="ABC_transporter_C-like"/>
</dbReference>
<dbReference type="CDD" id="cd18579">
    <property type="entry name" value="ABC_6TM_ABCC_D1"/>
    <property type="match status" value="1"/>
</dbReference>
<keyword evidence="15" id="KW-1185">Reference proteome</keyword>
<evidence type="ECO:0000259" key="13">
    <source>
        <dbReference type="PROSITE" id="PS50929"/>
    </source>
</evidence>
<feature type="transmembrane region" description="Helical" evidence="11">
    <location>
        <begin position="989"/>
        <end position="1009"/>
    </location>
</feature>
<feature type="transmembrane region" description="Helical" evidence="11">
    <location>
        <begin position="891"/>
        <end position="919"/>
    </location>
</feature>
<dbReference type="FunFam" id="3.40.50.300:FF:000163">
    <property type="entry name" value="Multidrug resistance-associated protein member 4"/>
    <property type="match status" value="1"/>
</dbReference>
<feature type="transmembrane region" description="Helical" evidence="11">
    <location>
        <begin position="124"/>
        <end position="144"/>
    </location>
</feature>
<feature type="transmembrane region" description="Helical" evidence="11">
    <location>
        <begin position="356"/>
        <end position="378"/>
    </location>
</feature>
<evidence type="ECO:0000256" key="4">
    <source>
        <dbReference type="ARBA" id="ARBA00022692"/>
    </source>
</evidence>